<sequence length="412" mass="46339">MKTGQALILLLVICVSSVWGRHERDRERGRERYRYFRDLEPREPREEYRSEGGSIESWAEDYEALKNANLGAARITLNPRSLALPYYGDVDFVKFITRGSGRLGIIPPFGDRAIQHNVYKLKRGDVVAIPKGTPTWLYNDGDEEMEIVTVADTSTATQPGRFGTFLLAGGKDKGPGSVLQGFSEEILAKAWNVEKDTVSELLESQNGTVFIKVLEGIEFPDSSDDYNGYFKEFIYHLHAADPDVKVRDGGELRLVTSDKFPVLRIVHLGLSCTKLRPKALFAPSWSHNAHEVIYVVNGSARIQIVGYNGEQALDTRVREGSLVVIPRFFPATKLAGNDGFAYVSFHSNERPINSFLAGRNSVYKGIPEQVVARAFNIDDKFEKDIRERRKDEAIIFPPSSKSGRYDPLIQIY</sequence>
<dbReference type="Proteomes" id="UP001162992">
    <property type="component" value="Chromosome 19"/>
</dbReference>
<gene>
    <name evidence="1" type="ORF">O6H91_19G052400</name>
</gene>
<comment type="caution">
    <text evidence="1">The sequence shown here is derived from an EMBL/GenBank/DDBJ whole genome shotgun (WGS) entry which is preliminary data.</text>
</comment>
<dbReference type="EMBL" id="CM055110">
    <property type="protein sequence ID" value="KAJ7521407.1"/>
    <property type="molecule type" value="Genomic_DNA"/>
</dbReference>
<accession>A0ACC2AV61</accession>
<evidence type="ECO:0000313" key="1">
    <source>
        <dbReference type="EMBL" id="KAJ7521407.1"/>
    </source>
</evidence>
<name>A0ACC2AV61_DIPCM</name>
<reference evidence="2" key="1">
    <citation type="journal article" date="2024" name="Proc. Natl. Acad. Sci. U.S.A.">
        <title>Extraordinary preservation of gene collinearity over three hundred million years revealed in homosporous lycophytes.</title>
        <authorList>
            <person name="Li C."/>
            <person name="Wickell D."/>
            <person name="Kuo L.Y."/>
            <person name="Chen X."/>
            <person name="Nie B."/>
            <person name="Liao X."/>
            <person name="Peng D."/>
            <person name="Ji J."/>
            <person name="Jenkins J."/>
            <person name="Williams M."/>
            <person name="Shu S."/>
            <person name="Plott C."/>
            <person name="Barry K."/>
            <person name="Rajasekar S."/>
            <person name="Grimwood J."/>
            <person name="Han X."/>
            <person name="Sun S."/>
            <person name="Hou Z."/>
            <person name="He W."/>
            <person name="Dai G."/>
            <person name="Sun C."/>
            <person name="Schmutz J."/>
            <person name="Leebens-Mack J.H."/>
            <person name="Li F.W."/>
            <person name="Wang L."/>
        </authorList>
    </citation>
    <scope>NUCLEOTIDE SEQUENCE [LARGE SCALE GENOMIC DNA]</scope>
    <source>
        <strain evidence="2">cv. PW_Plant_1</strain>
    </source>
</reference>
<keyword evidence="2" id="KW-1185">Reference proteome</keyword>
<proteinExistence type="predicted"/>
<evidence type="ECO:0000313" key="2">
    <source>
        <dbReference type="Proteomes" id="UP001162992"/>
    </source>
</evidence>
<protein>
    <submittedName>
        <fullName evidence="1">Uncharacterized protein</fullName>
    </submittedName>
</protein>
<organism evidence="1 2">
    <name type="scientific">Diphasiastrum complanatum</name>
    <name type="common">Issler's clubmoss</name>
    <name type="synonym">Lycopodium complanatum</name>
    <dbReference type="NCBI Taxonomy" id="34168"/>
    <lineage>
        <taxon>Eukaryota</taxon>
        <taxon>Viridiplantae</taxon>
        <taxon>Streptophyta</taxon>
        <taxon>Embryophyta</taxon>
        <taxon>Tracheophyta</taxon>
        <taxon>Lycopodiopsida</taxon>
        <taxon>Lycopodiales</taxon>
        <taxon>Lycopodiaceae</taxon>
        <taxon>Lycopodioideae</taxon>
        <taxon>Diphasiastrum</taxon>
    </lineage>
</organism>